<feature type="domain" description="DUF5722" evidence="2">
    <location>
        <begin position="291"/>
        <end position="692"/>
    </location>
</feature>
<name>A0A5B7SRR5_9FLAO</name>
<evidence type="ECO:0000313" key="3">
    <source>
        <dbReference type="EMBL" id="QCX01375.1"/>
    </source>
</evidence>
<evidence type="ECO:0000313" key="4">
    <source>
        <dbReference type="Proteomes" id="UP000310017"/>
    </source>
</evidence>
<proteinExistence type="predicted"/>
<dbReference type="Pfam" id="PF18989">
    <property type="entry name" value="DUF5722"/>
    <property type="match status" value="1"/>
</dbReference>
<dbReference type="SUPFAM" id="SSF51445">
    <property type="entry name" value="(Trans)glycosidases"/>
    <property type="match status" value="1"/>
</dbReference>
<evidence type="ECO:0000256" key="1">
    <source>
        <dbReference type="SAM" id="Coils"/>
    </source>
</evidence>
<sequence length="699" mass="80793">MKKYILLFLGLPLGVFGQETELSLHAREANDLQMEITEKGVYDIETTGKDPYLFSNPLGADLDKENDYLAFEYFCPTGVDFIEVYFYPLKEVFEPKIVRDIGSTEGWVEFKIDISEELKDWGKKGEYLRLDFGAAPALKIQIRNLKLRPQTEREAEIEAKKEDQKKQEAILENNLTSYLNNDFHNQISHVLVSDDKVRLEGTVSDSKNLFIAEVSPYEHSTELKTFESVIPLNSTESKFNIAIDRTVDRHGFTQDRVLSKWMVVEKEGEHYKAVSHARYADSIVPKHNYPFVKPATKKGLGGYSIDREAPYTDLDDLGITSATVNILVTRLLRSGPSPNNMAFEYMGATYYVDKETLAQHDKTFRSTAERNIEVSAILLVDKASKTEDAEIGRIFQHPDCDPAGIYSMPNLTTPEGVQYYAAVLDFLANRYTRPDKKYGRIHHWIIHNEVDAGWVWTNAGDKTALVFMDLYHKSMRMSHNIARKYNSNSKVFITLTHFWNWTNNPHFYHSKELLEQLLQFSKAEGDFEWAIAQHPYPESLREPKTWLDERVSFDFDTQLITFKNTEVLDAWVRQPEVLFKGKTKRLVYLSENGTNSPTYSEQDLLEQAAGMAYAMKKIKYLEGIDGFQYHNWQDNRQEGGLRIGLRRFPDDEEDPGGIKPVYRVYQAFGTDQEDEVYDPYKKIIGIESWDEIRREVKID</sequence>
<keyword evidence="4" id="KW-1185">Reference proteome</keyword>
<dbReference type="InterPro" id="IPR043780">
    <property type="entry name" value="DUF5722"/>
</dbReference>
<keyword evidence="1" id="KW-0175">Coiled coil</keyword>
<organism evidence="3 4">
    <name type="scientific">Aggregatimonas sangjinii</name>
    <dbReference type="NCBI Taxonomy" id="2583587"/>
    <lineage>
        <taxon>Bacteria</taxon>
        <taxon>Pseudomonadati</taxon>
        <taxon>Bacteroidota</taxon>
        <taxon>Flavobacteriia</taxon>
        <taxon>Flavobacteriales</taxon>
        <taxon>Flavobacteriaceae</taxon>
        <taxon>Aggregatimonas</taxon>
    </lineage>
</organism>
<accession>A0A5B7SRR5</accession>
<reference evidence="3 4" key="1">
    <citation type="submission" date="2019-05" db="EMBL/GenBank/DDBJ databases">
        <title>Genome sequencing of F202Z8.</title>
        <authorList>
            <person name="Kwon Y.M."/>
        </authorList>
    </citation>
    <scope>NUCLEOTIDE SEQUENCE [LARGE SCALE GENOMIC DNA]</scope>
    <source>
        <strain evidence="3 4">F202Z8</strain>
    </source>
</reference>
<dbReference type="InterPro" id="IPR017853">
    <property type="entry name" value="GH"/>
</dbReference>
<dbReference type="EMBL" id="CP040710">
    <property type="protein sequence ID" value="QCX01375.1"/>
    <property type="molecule type" value="Genomic_DNA"/>
</dbReference>
<dbReference type="Gene3D" id="3.20.20.80">
    <property type="entry name" value="Glycosidases"/>
    <property type="match status" value="1"/>
</dbReference>
<dbReference type="Proteomes" id="UP000310017">
    <property type="component" value="Chromosome"/>
</dbReference>
<protein>
    <recommendedName>
        <fullName evidence="2">DUF5722 domain-containing protein</fullName>
    </recommendedName>
</protein>
<evidence type="ECO:0000259" key="2">
    <source>
        <dbReference type="Pfam" id="PF18989"/>
    </source>
</evidence>
<dbReference type="AlphaFoldDB" id="A0A5B7SRR5"/>
<dbReference type="KEGG" id="asag:FGM00_15115"/>
<dbReference type="RefSeq" id="WP_138853714.1">
    <property type="nucleotide sequence ID" value="NZ_CP040710.1"/>
</dbReference>
<feature type="coiled-coil region" evidence="1">
    <location>
        <begin position="152"/>
        <end position="181"/>
    </location>
</feature>
<gene>
    <name evidence="3" type="ORF">FGM00_15115</name>
</gene>
<dbReference type="OrthoDB" id="175224at2"/>